<feature type="signal peptide" evidence="2">
    <location>
        <begin position="1"/>
        <end position="20"/>
    </location>
</feature>
<reference evidence="4" key="1">
    <citation type="submission" date="2017-09" db="EMBL/GenBank/DDBJ databases">
        <title>Depth-based differentiation of microbial function through sediment-hosted aquifers and enrichment of novel symbionts in the deep terrestrial subsurface.</title>
        <authorList>
            <person name="Probst A.J."/>
            <person name="Ladd B."/>
            <person name="Jarett J.K."/>
            <person name="Geller-Mcgrath D.E."/>
            <person name="Sieber C.M.K."/>
            <person name="Emerson J.B."/>
            <person name="Anantharaman K."/>
            <person name="Thomas B.C."/>
            <person name="Malmstrom R."/>
            <person name="Stieglmeier M."/>
            <person name="Klingl A."/>
            <person name="Woyke T."/>
            <person name="Ryan C.M."/>
            <person name="Banfield J.F."/>
        </authorList>
    </citation>
    <scope>NUCLEOTIDE SEQUENCE [LARGE SCALE GENOMIC DNA]</scope>
</reference>
<dbReference type="Proteomes" id="UP000229615">
    <property type="component" value="Unassembled WGS sequence"/>
</dbReference>
<evidence type="ECO:0000313" key="3">
    <source>
        <dbReference type="EMBL" id="PIR88680.1"/>
    </source>
</evidence>
<keyword evidence="1" id="KW-1133">Transmembrane helix</keyword>
<feature type="chain" id="PRO_5013910370" description="DUF4134 domain-containing protein" evidence="2">
    <location>
        <begin position="21"/>
        <end position="122"/>
    </location>
</feature>
<feature type="transmembrane region" description="Helical" evidence="1">
    <location>
        <begin position="53"/>
        <end position="73"/>
    </location>
</feature>
<gene>
    <name evidence="3" type="ORF">COU09_00885</name>
</gene>
<dbReference type="Pfam" id="PF18895">
    <property type="entry name" value="T4SS_pilin"/>
    <property type="match status" value="1"/>
</dbReference>
<protein>
    <recommendedName>
        <fullName evidence="5">DUF4134 domain-containing protein</fullName>
    </recommendedName>
</protein>
<evidence type="ECO:0000256" key="1">
    <source>
        <dbReference type="SAM" id="Phobius"/>
    </source>
</evidence>
<name>A0A2H0UQL2_9BACT</name>
<dbReference type="AlphaFoldDB" id="A0A2H0UQL2"/>
<feature type="transmembrane region" description="Helical" evidence="1">
    <location>
        <begin position="93"/>
        <end position="113"/>
    </location>
</feature>
<sequence>MKKIALISTLYLVMPMMAMAQPQNQTDIDFSNIKMVRGNNLDIQGIVGVLKNVINWIFTLLLIFAVIMVLVAAYNYLFSRGDDEKISKANKMLLYAAVAVAVGLLAQAVVFIVNNLVSRAVQ</sequence>
<evidence type="ECO:0008006" key="5">
    <source>
        <dbReference type="Google" id="ProtNLM"/>
    </source>
</evidence>
<organism evidence="3 4">
    <name type="scientific">Candidatus Harrisonbacteria bacterium CG10_big_fil_rev_8_21_14_0_10_44_23</name>
    <dbReference type="NCBI Taxonomy" id="1974585"/>
    <lineage>
        <taxon>Bacteria</taxon>
        <taxon>Candidatus Harrisoniibacteriota</taxon>
    </lineage>
</organism>
<evidence type="ECO:0000256" key="2">
    <source>
        <dbReference type="SAM" id="SignalP"/>
    </source>
</evidence>
<proteinExistence type="predicted"/>
<keyword evidence="1" id="KW-0472">Membrane</keyword>
<comment type="caution">
    <text evidence="3">The sequence shown here is derived from an EMBL/GenBank/DDBJ whole genome shotgun (WGS) entry which is preliminary data.</text>
</comment>
<dbReference type="EMBL" id="PFBB01000011">
    <property type="protein sequence ID" value="PIR88680.1"/>
    <property type="molecule type" value="Genomic_DNA"/>
</dbReference>
<dbReference type="InterPro" id="IPR043993">
    <property type="entry name" value="T4SS_pilin"/>
</dbReference>
<evidence type="ECO:0000313" key="4">
    <source>
        <dbReference type="Proteomes" id="UP000229615"/>
    </source>
</evidence>
<accession>A0A2H0UQL2</accession>
<keyword evidence="1" id="KW-0812">Transmembrane</keyword>
<keyword evidence="2" id="KW-0732">Signal</keyword>